<dbReference type="eggNOG" id="arCOG11387">
    <property type="taxonomic scope" value="Archaea"/>
</dbReference>
<sequence length="44" mass="5098">MDATRDGEREPVEFVVSADGRLELRDPDRQGQWLSTDRPVEIVR</sequence>
<proteinExistence type="predicted"/>
<dbReference type="RefSeq" id="WP_015301848.1">
    <property type="nucleotide sequence ID" value="NC_019964.1"/>
</dbReference>
<organism evidence="1 2">
    <name type="scientific">Halovivax ruber (strain DSM 18193 / JCM 13892 / XH-70)</name>
    <dbReference type="NCBI Taxonomy" id="797302"/>
    <lineage>
        <taxon>Archaea</taxon>
        <taxon>Methanobacteriati</taxon>
        <taxon>Methanobacteriota</taxon>
        <taxon>Stenosarchaea group</taxon>
        <taxon>Halobacteria</taxon>
        <taxon>Halobacteriales</taxon>
        <taxon>Natrialbaceae</taxon>
        <taxon>Halovivax</taxon>
    </lineage>
</organism>
<dbReference type="KEGG" id="hru:Halru_2676"/>
<dbReference type="EMBL" id="CP003050">
    <property type="protein sequence ID" value="AGB17252.1"/>
    <property type="molecule type" value="Genomic_DNA"/>
</dbReference>
<gene>
    <name evidence="1" type="ordered locus">Halru_2676</name>
</gene>
<dbReference type="Proteomes" id="UP000010846">
    <property type="component" value="Chromosome"/>
</dbReference>
<evidence type="ECO:0000313" key="1">
    <source>
        <dbReference type="EMBL" id="AGB17252.1"/>
    </source>
</evidence>
<dbReference type="HOGENOM" id="CLU_3210675_0_0_2"/>
<evidence type="ECO:0000313" key="2">
    <source>
        <dbReference type="Proteomes" id="UP000010846"/>
    </source>
</evidence>
<keyword evidence="2" id="KW-1185">Reference proteome</keyword>
<protein>
    <submittedName>
        <fullName evidence="1">Uncharacterized protein</fullName>
    </submittedName>
</protein>
<dbReference type="AlphaFoldDB" id="L0IGZ6"/>
<name>L0IGZ6_HALRX</name>
<accession>L0IGZ6</accession>
<reference evidence="1" key="1">
    <citation type="submission" date="2011-09" db="EMBL/GenBank/DDBJ databases">
        <title>Complete sequence of Halovivax ruber XH-70.</title>
        <authorList>
            <consortium name="US DOE Joint Genome Institute"/>
            <person name="Lucas S."/>
            <person name="Han J."/>
            <person name="Lapidus A."/>
            <person name="Cheng J.-F."/>
            <person name="Goodwin L."/>
            <person name="Pitluck S."/>
            <person name="Peters L."/>
            <person name="Mikhailova N."/>
            <person name="Davenport K."/>
            <person name="Detter J.C."/>
            <person name="Han C."/>
            <person name="Tapia R."/>
            <person name="Land M."/>
            <person name="Hauser L."/>
            <person name="Kyrpides N."/>
            <person name="Ivanova N."/>
            <person name="Pagani I."/>
            <person name="Sproer C."/>
            <person name="Anderson I."/>
            <person name="Woyke T."/>
        </authorList>
    </citation>
    <scope>NUCLEOTIDE SEQUENCE</scope>
    <source>
        <strain evidence="1">XH-70</strain>
    </source>
</reference>
<dbReference type="GeneID" id="80458372"/>